<reference evidence="8" key="1">
    <citation type="submission" date="2016-11" db="EMBL/GenBank/DDBJ databases">
        <authorList>
            <person name="Varghese N."/>
            <person name="Submissions S."/>
        </authorList>
    </citation>
    <scope>NUCLEOTIDE SEQUENCE [LARGE SCALE GENOMIC DNA]</scope>
    <source>
        <strain evidence="8">DSM 26884</strain>
    </source>
</reference>
<name>A0A1M6IXJ6_9BACE</name>
<evidence type="ECO:0000256" key="1">
    <source>
        <dbReference type="ARBA" id="ARBA00009743"/>
    </source>
</evidence>
<sequence>MIAMNYTKWILGLATIFLSFCPHSSVARDSPFTRHGTGPKYWIAYEECFVTNVPLSEERWKANIDWMEKTFKPYGYDMICNDGWIEAAQTVNENGYITKYNSDWKNGFSYWARYLQERDMKMGVYYNPMWLTRAAYEQNLSVKGTSYRTRDIVGYKSFNDPLYWVDVDKPGAKEWIQNYVRYFKEMGVTYLRIDFLENYETNYGTRRYEQALAWIAEAAGDDLFLSLVMPHCYNHAKTELKYGDMIRIDDDCFDGDWDFVSNRRRGQQKDHWPQFGNAFDGFIGFADVGARGQMILDGDFMRMNKLANDNERRFLFSLMIMGGSALAIADQYDTIGDHAWVYQNPEMNELNSLGFAAKPLSYDFRDAANSSRWIGQLPNGDWVVGLFNRESTPQTRSIDFHRELGIEDGQAVNVRDLWERKDLGGMSGTYTIELQPHECKVIRIQHNTLKIEAETASVRGGAKSIK</sequence>
<dbReference type="InterPro" id="IPR041233">
    <property type="entry name" value="Melibiase_C"/>
</dbReference>
<dbReference type="GO" id="GO:0004553">
    <property type="term" value="F:hydrolase activity, hydrolyzing O-glycosyl compounds"/>
    <property type="evidence" value="ECO:0007669"/>
    <property type="project" value="InterPro"/>
</dbReference>
<dbReference type="AlphaFoldDB" id="A0A1M6IXJ6"/>
<dbReference type="eggNOG" id="COG4733">
    <property type="taxonomic scope" value="Bacteria"/>
</dbReference>
<dbReference type="InterPro" id="IPR013780">
    <property type="entry name" value="Glyco_hydro_b"/>
</dbReference>
<dbReference type="EMBL" id="FQZN01000025">
    <property type="protein sequence ID" value="SHJ39170.1"/>
    <property type="molecule type" value="Genomic_DNA"/>
</dbReference>
<evidence type="ECO:0000259" key="6">
    <source>
        <dbReference type="Pfam" id="PF17801"/>
    </source>
</evidence>
<keyword evidence="2 5" id="KW-0732">Signal</keyword>
<proteinExistence type="inferred from homology"/>
<evidence type="ECO:0000256" key="3">
    <source>
        <dbReference type="ARBA" id="ARBA00022801"/>
    </source>
</evidence>
<dbReference type="InterPro" id="IPR002241">
    <property type="entry name" value="Glyco_hydro_27"/>
</dbReference>
<dbReference type="Gene3D" id="2.60.40.1180">
    <property type="entry name" value="Golgi alpha-mannosidase II"/>
    <property type="match status" value="1"/>
</dbReference>
<evidence type="ECO:0000256" key="2">
    <source>
        <dbReference type="ARBA" id="ARBA00022729"/>
    </source>
</evidence>
<dbReference type="SUPFAM" id="SSF51445">
    <property type="entry name" value="(Trans)glycosidases"/>
    <property type="match status" value="1"/>
</dbReference>
<evidence type="ECO:0000256" key="4">
    <source>
        <dbReference type="ARBA" id="ARBA00023295"/>
    </source>
</evidence>
<protein>
    <recommendedName>
        <fullName evidence="6">Alpha galactosidase C-terminal domain-containing protein</fullName>
    </recommendedName>
</protein>
<feature type="signal peptide" evidence="5">
    <location>
        <begin position="1"/>
        <end position="27"/>
    </location>
</feature>
<keyword evidence="8" id="KW-1185">Reference proteome</keyword>
<dbReference type="InterPro" id="IPR017853">
    <property type="entry name" value="GH"/>
</dbReference>
<comment type="similarity">
    <text evidence="1">Belongs to the glycosyl hydrolase 27 family.</text>
</comment>
<dbReference type="Pfam" id="PF17801">
    <property type="entry name" value="Melibiase_C"/>
    <property type="match status" value="1"/>
</dbReference>
<evidence type="ECO:0000256" key="5">
    <source>
        <dbReference type="SAM" id="SignalP"/>
    </source>
</evidence>
<dbReference type="SUPFAM" id="SSF51011">
    <property type="entry name" value="Glycosyl hydrolase domain"/>
    <property type="match status" value="1"/>
</dbReference>
<dbReference type="Gene3D" id="3.20.20.70">
    <property type="entry name" value="Aldolase class I"/>
    <property type="match status" value="1"/>
</dbReference>
<feature type="chain" id="PRO_5012793714" description="Alpha galactosidase C-terminal domain-containing protein" evidence="5">
    <location>
        <begin position="28"/>
        <end position="466"/>
    </location>
</feature>
<evidence type="ECO:0000313" key="7">
    <source>
        <dbReference type="EMBL" id="SHJ39170.1"/>
    </source>
</evidence>
<keyword evidence="3" id="KW-0378">Hydrolase</keyword>
<organism evidence="7 8">
    <name type="scientific">Bacteroides stercorirosoris</name>
    <dbReference type="NCBI Taxonomy" id="871324"/>
    <lineage>
        <taxon>Bacteria</taxon>
        <taxon>Pseudomonadati</taxon>
        <taxon>Bacteroidota</taxon>
        <taxon>Bacteroidia</taxon>
        <taxon>Bacteroidales</taxon>
        <taxon>Bacteroidaceae</taxon>
        <taxon>Bacteroides</taxon>
    </lineage>
</organism>
<dbReference type="GO" id="GO:0005975">
    <property type="term" value="P:carbohydrate metabolic process"/>
    <property type="evidence" value="ECO:0007669"/>
    <property type="project" value="InterPro"/>
</dbReference>
<dbReference type="InterPro" id="IPR013785">
    <property type="entry name" value="Aldolase_TIM"/>
</dbReference>
<accession>A0A1M6IXJ6</accession>
<dbReference type="PANTHER" id="PTHR11452">
    <property type="entry name" value="ALPHA-GALACTOSIDASE/ALPHA-N-ACETYLGALACTOSAMINIDASE"/>
    <property type="match status" value="1"/>
</dbReference>
<dbReference type="Proteomes" id="UP000184192">
    <property type="component" value="Unassembled WGS sequence"/>
</dbReference>
<feature type="domain" description="Alpha galactosidase C-terminal" evidence="6">
    <location>
        <begin position="373"/>
        <end position="444"/>
    </location>
</feature>
<evidence type="ECO:0000313" key="8">
    <source>
        <dbReference type="Proteomes" id="UP000184192"/>
    </source>
</evidence>
<keyword evidence="4" id="KW-0326">Glycosidase</keyword>
<gene>
    <name evidence="7" type="ORF">SAMN05444350_12580</name>
</gene>
<dbReference type="PANTHER" id="PTHR11452:SF75">
    <property type="entry name" value="ALPHA-GALACTOSIDASE MEL1"/>
    <property type="match status" value="1"/>
</dbReference>